<sequence length="185" mass="20505">MAERSVPQPGLERLVDFRSGPVIAGFSPGQHPLVAVTAARLAESLGGDVVHLAFVDTNRYTVEEFGDGTVRHAPIDPDAEARDWRSIREELEDQAAAVFADSGVGIDWRLWYLAGRPDRSLTHLARALDASVFVVGSRSHKPGRRFRELAEGSVSNHLAHHQHRPVLTVPIEVVDWKDARTPWRP</sequence>
<organism evidence="2 3">
    <name type="scientific">Acidipropionibacterium virtanenii</name>
    <dbReference type="NCBI Taxonomy" id="2057246"/>
    <lineage>
        <taxon>Bacteria</taxon>
        <taxon>Bacillati</taxon>
        <taxon>Actinomycetota</taxon>
        <taxon>Actinomycetes</taxon>
        <taxon>Propionibacteriales</taxon>
        <taxon>Propionibacteriaceae</taxon>
        <taxon>Acidipropionibacterium</taxon>
    </lineage>
</organism>
<gene>
    <name evidence="2" type="ORF">JS278_02672</name>
</gene>
<evidence type="ECO:0000259" key="1">
    <source>
        <dbReference type="Pfam" id="PF00582"/>
    </source>
</evidence>
<accession>A0A344UX10</accession>
<proteinExistence type="predicted"/>
<dbReference type="EMBL" id="CP025198">
    <property type="protein sequence ID" value="AXE39808.1"/>
    <property type="molecule type" value="Genomic_DNA"/>
</dbReference>
<dbReference type="RefSeq" id="WP_114045628.1">
    <property type="nucleotide sequence ID" value="NZ_CP025198.1"/>
</dbReference>
<evidence type="ECO:0000313" key="2">
    <source>
        <dbReference type="EMBL" id="AXE39808.1"/>
    </source>
</evidence>
<dbReference type="AlphaFoldDB" id="A0A344UX10"/>
<dbReference type="Gene3D" id="3.40.50.12370">
    <property type="match status" value="1"/>
</dbReference>
<dbReference type="OrthoDB" id="3213322at2"/>
<dbReference type="Pfam" id="PF00582">
    <property type="entry name" value="Usp"/>
    <property type="match status" value="1"/>
</dbReference>
<keyword evidence="3" id="KW-1185">Reference proteome</keyword>
<dbReference type="Proteomes" id="UP000251995">
    <property type="component" value="Chromosome"/>
</dbReference>
<evidence type="ECO:0000313" key="3">
    <source>
        <dbReference type="Proteomes" id="UP000251995"/>
    </source>
</evidence>
<dbReference type="SUPFAM" id="SSF52402">
    <property type="entry name" value="Adenine nucleotide alpha hydrolases-like"/>
    <property type="match status" value="1"/>
</dbReference>
<feature type="domain" description="UspA" evidence="1">
    <location>
        <begin position="27"/>
        <end position="170"/>
    </location>
</feature>
<protein>
    <recommendedName>
        <fullName evidence="1">UspA domain-containing protein</fullName>
    </recommendedName>
</protein>
<dbReference type="KEGG" id="acij:JS278_02672"/>
<dbReference type="InterPro" id="IPR006016">
    <property type="entry name" value="UspA"/>
</dbReference>
<reference evidence="2 3" key="1">
    <citation type="submission" date="2017-12" db="EMBL/GenBank/DDBJ databases">
        <title>The whole genome sequence of the Acidipropionibacterium virtanenii sp. nov. type strain JS278.</title>
        <authorList>
            <person name="Laine P."/>
            <person name="Deptula P."/>
            <person name="Varmanen P."/>
            <person name="Auvinen P."/>
        </authorList>
    </citation>
    <scope>NUCLEOTIDE SEQUENCE [LARGE SCALE GENOMIC DNA]</scope>
    <source>
        <strain evidence="2 3">JS278</strain>
    </source>
</reference>
<name>A0A344UX10_9ACTN</name>